<evidence type="ECO:0000256" key="2">
    <source>
        <dbReference type="ARBA" id="ARBA00022695"/>
    </source>
</evidence>
<proteinExistence type="predicted"/>
<evidence type="ECO:0000313" key="9">
    <source>
        <dbReference type="EMBL" id="KAK3037081.1"/>
    </source>
</evidence>
<organism evidence="9 10">
    <name type="scientific">Escallonia herrerae</name>
    <dbReference type="NCBI Taxonomy" id="1293975"/>
    <lineage>
        <taxon>Eukaryota</taxon>
        <taxon>Viridiplantae</taxon>
        <taxon>Streptophyta</taxon>
        <taxon>Embryophyta</taxon>
        <taxon>Tracheophyta</taxon>
        <taxon>Spermatophyta</taxon>
        <taxon>Magnoliopsida</taxon>
        <taxon>eudicotyledons</taxon>
        <taxon>Gunneridae</taxon>
        <taxon>Pentapetalae</taxon>
        <taxon>asterids</taxon>
        <taxon>campanulids</taxon>
        <taxon>Escalloniales</taxon>
        <taxon>Escalloniaceae</taxon>
        <taxon>Escallonia</taxon>
    </lineage>
</organism>
<protein>
    <recommendedName>
        <fullName evidence="11">RNase H type-1 domain-containing protein</fullName>
    </recommendedName>
</protein>
<keyword evidence="4" id="KW-0255">Endonuclease</keyword>
<dbReference type="PANTHER" id="PTHR48475:SF2">
    <property type="entry name" value="RIBONUCLEASE H"/>
    <property type="match status" value="1"/>
</dbReference>
<sequence length="207" mass="23407">MESKIHLLRQQILQELETRYPKIDKIALALFISARPLRLFFQSHTIVVLTNQPLRKVLLSPKAPRRLVNWSVELREFDIQYKPRTVIKAQALADFIIECTLPGDPPQLVISEVPDPWNLYVDGSSAIGSSGAEIILISPKGFTVEYALRYGFQASNNEVEYEALLAGIRLAHALNVDSLSVHSDSLLVVNHILGDYDVRDKRMAQYL</sequence>
<keyword evidence="6" id="KW-0695">RNA-directed DNA polymerase</keyword>
<dbReference type="InterPro" id="IPR012337">
    <property type="entry name" value="RNaseH-like_sf"/>
</dbReference>
<dbReference type="SUPFAM" id="SSF53098">
    <property type="entry name" value="Ribonuclease H-like"/>
    <property type="match status" value="1"/>
</dbReference>
<reference evidence="9" key="1">
    <citation type="submission" date="2022-12" db="EMBL/GenBank/DDBJ databases">
        <title>Draft genome assemblies for two species of Escallonia (Escalloniales).</title>
        <authorList>
            <person name="Chanderbali A."/>
            <person name="Dervinis C."/>
            <person name="Anghel I."/>
            <person name="Soltis D."/>
            <person name="Soltis P."/>
            <person name="Zapata F."/>
        </authorList>
    </citation>
    <scope>NUCLEOTIDE SEQUENCE</scope>
    <source>
        <strain evidence="9">UCBG64.0493</strain>
        <tissue evidence="9">Leaf</tissue>
    </source>
</reference>
<evidence type="ECO:0000256" key="5">
    <source>
        <dbReference type="ARBA" id="ARBA00022801"/>
    </source>
</evidence>
<dbReference type="InterPro" id="IPR002156">
    <property type="entry name" value="RNaseH_domain"/>
</dbReference>
<feature type="domain" description="RNase H type-1" evidence="7">
    <location>
        <begin position="122"/>
        <end position="205"/>
    </location>
</feature>
<name>A0AA89BML2_9ASTE</name>
<dbReference type="PANTHER" id="PTHR48475">
    <property type="entry name" value="RIBONUCLEASE H"/>
    <property type="match status" value="1"/>
</dbReference>
<dbReference type="GO" id="GO:0004523">
    <property type="term" value="F:RNA-DNA hybrid ribonuclease activity"/>
    <property type="evidence" value="ECO:0007669"/>
    <property type="project" value="InterPro"/>
</dbReference>
<comment type="caution">
    <text evidence="9">The sequence shown here is derived from an EMBL/GenBank/DDBJ whole genome shotgun (WGS) entry which is preliminary data.</text>
</comment>
<feature type="domain" description="Reverse transcriptase RNase H-like" evidence="8">
    <location>
        <begin position="13"/>
        <end position="77"/>
    </location>
</feature>
<dbReference type="GO" id="GO:0003676">
    <property type="term" value="F:nucleic acid binding"/>
    <property type="evidence" value="ECO:0007669"/>
    <property type="project" value="InterPro"/>
</dbReference>
<keyword evidence="10" id="KW-1185">Reference proteome</keyword>
<dbReference type="EMBL" id="JAVXUP010000130">
    <property type="protein sequence ID" value="KAK3037081.1"/>
    <property type="molecule type" value="Genomic_DNA"/>
</dbReference>
<dbReference type="Proteomes" id="UP001188597">
    <property type="component" value="Unassembled WGS sequence"/>
</dbReference>
<dbReference type="InterPro" id="IPR041373">
    <property type="entry name" value="RT_RNaseH"/>
</dbReference>
<evidence type="ECO:0000256" key="6">
    <source>
        <dbReference type="ARBA" id="ARBA00022918"/>
    </source>
</evidence>
<keyword evidence="2" id="KW-0548">Nucleotidyltransferase</keyword>
<evidence type="ECO:0000259" key="7">
    <source>
        <dbReference type="Pfam" id="PF13456"/>
    </source>
</evidence>
<evidence type="ECO:0000259" key="8">
    <source>
        <dbReference type="Pfam" id="PF17917"/>
    </source>
</evidence>
<evidence type="ECO:0000256" key="4">
    <source>
        <dbReference type="ARBA" id="ARBA00022759"/>
    </source>
</evidence>
<dbReference type="Gene3D" id="3.30.420.10">
    <property type="entry name" value="Ribonuclease H-like superfamily/Ribonuclease H"/>
    <property type="match status" value="1"/>
</dbReference>
<keyword evidence="5" id="KW-0378">Hydrolase</keyword>
<keyword evidence="3" id="KW-0540">Nuclease</keyword>
<dbReference type="AlphaFoldDB" id="A0AA89BML2"/>
<evidence type="ECO:0000256" key="3">
    <source>
        <dbReference type="ARBA" id="ARBA00022722"/>
    </source>
</evidence>
<evidence type="ECO:0008006" key="11">
    <source>
        <dbReference type="Google" id="ProtNLM"/>
    </source>
</evidence>
<gene>
    <name evidence="9" type="ORF">RJ639_029923</name>
</gene>
<accession>A0AA89BML2</accession>
<dbReference type="GO" id="GO:0003964">
    <property type="term" value="F:RNA-directed DNA polymerase activity"/>
    <property type="evidence" value="ECO:0007669"/>
    <property type="project" value="UniProtKB-KW"/>
</dbReference>
<dbReference type="Pfam" id="PF13456">
    <property type="entry name" value="RVT_3"/>
    <property type="match status" value="1"/>
</dbReference>
<evidence type="ECO:0000313" key="10">
    <source>
        <dbReference type="Proteomes" id="UP001188597"/>
    </source>
</evidence>
<keyword evidence="1" id="KW-0808">Transferase</keyword>
<dbReference type="InterPro" id="IPR036397">
    <property type="entry name" value="RNaseH_sf"/>
</dbReference>
<dbReference type="Pfam" id="PF17917">
    <property type="entry name" value="RT_RNaseH"/>
    <property type="match status" value="1"/>
</dbReference>
<dbReference type="CDD" id="cd09279">
    <property type="entry name" value="RNase_HI_like"/>
    <property type="match status" value="1"/>
</dbReference>
<evidence type="ECO:0000256" key="1">
    <source>
        <dbReference type="ARBA" id="ARBA00022679"/>
    </source>
</evidence>